<organism evidence="2 3">
    <name type="scientific">Austropuccinia psidii MF-1</name>
    <dbReference type="NCBI Taxonomy" id="1389203"/>
    <lineage>
        <taxon>Eukaryota</taxon>
        <taxon>Fungi</taxon>
        <taxon>Dikarya</taxon>
        <taxon>Basidiomycota</taxon>
        <taxon>Pucciniomycotina</taxon>
        <taxon>Pucciniomycetes</taxon>
        <taxon>Pucciniales</taxon>
        <taxon>Sphaerophragmiaceae</taxon>
        <taxon>Austropuccinia</taxon>
    </lineage>
</organism>
<reference evidence="2" key="1">
    <citation type="submission" date="2021-03" db="EMBL/GenBank/DDBJ databases">
        <title>Draft genome sequence of rust myrtle Austropuccinia psidii MF-1, a brazilian biotype.</title>
        <authorList>
            <person name="Quecine M.C."/>
            <person name="Pachon D.M.R."/>
            <person name="Bonatelli M.L."/>
            <person name="Correr F.H."/>
            <person name="Franceschini L.M."/>
            <person name="Leite T.F."/>
            <person name="Margarido G.R.A."/>
            <person name="Almeida C.A."/>
            <person name="Ferrarezi J.A."/>
            <person name="Labate C.A."/>
        </authorList>
    </citation>
    <scope>NUCLEOTIDE SEQUENCE</scope>
    <source>
        <strain evidence="2">MF-1</strain>
    </source>
</reference>
<evidence type="ECO:0000256" key="1">
    <source>
        <dbReference type="SAM" id="MobiDB-lite"/>
    </source>
</evidence>
<keyword evidence="3" id="KW-1185">Reference proteome</keyword>
<dbReference type="AlphaFoldDB" id="A0A9Q3C304"/>
<sequence length="77" mass="8899">MPIQHSPPAKQYRSQARAQDVLTSTPRAHLDGTTAVPQLRAQFGRRNTIQEGRTRSKKIKSFFRCSWQLSRTFKDNL</sequence>
<dbReference type="EMBL" id="AVOT02004824">
    <property type="protein sequence ID" value="MBW0477466.1"/>
    <property type="molecule type" value="Genomic_DNA"/>
</dbReference>
<evidence type="ECO:0000313" key="2">
    <source>
        <dbReference type="EMBL" id="MBW0477466.1"/>
    </source>
</evidence>
<dbReference type="Proteomes" id="UP000765509">
    <property type="component" value="Unassembled WGS sequence"/>
</dbReference>
<proteinExistence type="predicted"/>
<gene>
    <name evidence="2" type="ORF">O181_017181</name>
</gene>
<feature type="compositionally biased region" description="Polar residues" evidence="1">
    <location>
        <begin position="12"/>
        <end position="21"/>
    </location>
</feature>
<feature type="region of interest" description="Disordered" evidence="1">
    <location>
        <begin position="1"/>
        <end position="21"/>
    </location>
</feature>
<evidence type="ECO:0000313" key="3">
    <source>
        <dbReference type="Proteomes" id="UP000765509"/>
    </source>
</evidence>
<name>A0A9Q3C304_9BASI</name>
<protein>
    <submittedName>
        <fullName evidence="2">Uncharacterized protein</fullName>
    </submittedName>
</protein>
<comment type="caution">
    <text evidence="2">The sequence shown here is derived from an EMBL/GenBank/DDBJ whole genome shotgun (WGS) entry which is preliminary data.</text>
</comment>
<accession>A0A9Q3C304</accession>